<dbReference type="EMBL" id="GL385399">
    <property type="protein sequence ID" value="EJT72663.1"/>
    <property type="molecule type" value="Genomic_DNA"/>
</dbReference>
<feature type="compositionally biased region" description="Basic and acidic residues" evidence="1">
    <location>
        <begin position="22"/>
        <end position="35"/>
    </location>
</feature>
<gene>
    <name evidence="3" type="primary">20349980</name>
    <name evidence="2" type="ORF">GGTG_09522</name>
</gene>
<feature type="compositionally biased region" description="Gly residues" evidence="1">
    <location>
        <begin position="39"/>
        <end position="48"/>
    </location>
</feature>
<evidence type="ECO:0000313" key="4">
    <source>
        <dbReference type="Proteomes" id="UP000006039"/>
    </source>
</evidence>
<proteinExistence type="predicted"/>
<organism evidence="2">
    <name type="scientific">Gaeumannomyces tritici (strain R3-111a-1)</name>
    <name type="common">Wheat and barley take-all root rot fungus</name>
    <name type="synonym">Gaeumannomyces graminis var. tritici</name>
    <dbReference type="NCBI Taxonomy" id="644352"/>
    <lineage>
        <taxon>Eukaryota</taxon>
        <taxon>Fungi</taxon>
        <taxon>Dikarya</taxon>
        <taxon>Ascomycota</taxon>
        <taxon>Pezizomycotina</taxon>
        <taxon>Sordariomycetes</taxon>
        <taxon>Sordariomycetidae</taxon>
        <taxon>Magnaporthales</taxon>
        <taxon>Magnaporthaceae</taxon>
        <taxon>Gaeumannomyces</taxon>
    </lineage>
</organism>
<feature type="region of interest" description="Disordered" evidence="1">
    <location>
        <begin position="88"/>
        <end position="117"/>
    </location>
</feature>
<dbReference type="VEuPathDB" id="FungiDB:GGTG_09522"/>
<feature type="region of interest" description="Disordered" evidence="1">
    <location>
        <begin position="1"/>
        <end position="59"/>
    </location>
</feature>
<dbReference type="HOGENOM" id="CLU_2084989_0_0_1"/>
<dbReference type="Proteomes" id="UP000006039">
    <property type="component" value="Unassembled WGS sequence"/>
</dbReference>
<feature type="compositionally biased region" description="Basic residues" evidence="1">
    <location>
        <begin position="108"/>
        <end position="117"/>
    </location>
</feature>
<dbReference type="AlphaFoldDB" id="J3P7N1"/>
<sequence length="117" mass="12826">MAAPRDRPANTTGWMIPPLPPSRRDRGDRASEMTRVEGGSHGGGGDGGPSQYLLPVFGPDSTRQKMISGRDWYPDAAMEATWWVAQREEGEEKEGRGCRGGSSTLLHGSRRRTSNRD</sequence>
<dbReference type="RefSeq" id="XP_009225637.1">
    <property type="nucleotide sequence ID" value="XM_009227373.1"/>
</dbReference>
<keyword evidence="4" id="KW-1185">Reference proteome</keyword>
<protein>
    <submittedName>
        <fullName evidence="2 3">Uncharacterized protein</fullName>
    </submittedName>
</protein>
<name>J3P7N1_GAET3</name>
<reference evidence="3" key="5">
    <citation type="submission" date="2018-04" db="UniProtKB">
        <authorList>
            <consortium name="EnsemblFungi"/>
        </authorList>
    </citation>
    <scope>IDENTIFICATION</scope>
    <source>
        <strain evidence="3">R3-111a-1</strain>
    </source>
</reference>
<evidence type="ECO:0000313" key="3">
    <source>
        <dbReference type="EnsemblFungi" id="EJT72663"/>
    </source>
</evidence>
<evidence type="ECO:0000313" key="2">
    <source>
        <dbReference type="EMBL" id="EJT72663.1"/>
    </source>
</evidence>
<dbReference type="GeneID" id="20349980"/>
<accession>J3P7N1</accession>
<reference evidence="2" key="3">
    <citation type="submission" date="2010-09" db="EMBL/GenBank/DDBJ databases">
        <title>Annotation of Gaeumannomyces graminis var. tritici R3-111a-1.</title>
        <authorList>
            <consortium name="The Broad Institute Genome Sequencing Platform"/>
            <person name="Ma L.-J."/>
            <person name="Dead R."/>
            <person name="Young S.K."/>
            <person name="Zeng Q."/>
            <person name="Gargeya S."/>
            <person name="Fitzgerald M."/>
            <person name="Haas B."/>
            <person name="Abouelleil A."/>
            <person name="Alvarado L."/>
            <person name="Arachchi H.M."/>
            <person name="Berlin A."/>
            <person name="Brown A."/>
            <person name="Chapman S.B."/>
            <person name="Chen Z."/>
            <person name="Dunbar C."/>
            <person name="Freedman E."/>
            <person name="Gearin G."/>
            <person name="Gellesch M."/>
            <person name="Goldberg J."/>
            <person name="Griggs A."/>
            <person name="Gujja S."/>
            <person name="Heiman D."/>
            <person name="Howarth C."/>
            <person name="Larson L."/>
            <person name="Lui A."/>
            <person name="MacDonald P.J.P."/>
            <person name="Mehta T."/>
            <person name="Montmayeur A."/>
            <person name="Murphy C."/>
            <person name="Neiman D."/>
            <person name="Pearson M."/>
            <person name="Priest M."/>
            <person name="Roberts A."/>
            <person name="Saif S."/>
            <person name="Shea T."/>
            <person name="Shenoy N."/>
            <person name="Sisk P."/>
            <person name="Stolte C."/>
            <person name="Sykes S."/>
            <person name="Yandava C."/>
            <person name="Wortman J."/>
            <person name="Nusbaum C."/>
            <person name="Birren B."/>
        </authorList>
    </citation>
    <scope>NUCLEOTIDE SEQUENCE</scope>
    <source>
        <strain evidence="2">R3-111a-1</strain>
    </source>
</reference>
<feature type="compositionally biased region" description="Basic and acidic residues" evidence="1">
    <location>
        <begin position="88"/>
        <end position="97"/>
    </location>
</feature>
<reference evidence="3" key="4">
    <citation type="journal article" date="2015" name="G3 (Bethesda)">
        <title>Genome sequences of three phytopathogenic species of the Magnaporthaceae family of fungi.</title>
        <authorList>
            <person name="Okagaki L.H."/>
            <person name="Nunes C.C."/>
            <person name="Sailsbery J."/>
            <person name="Clay B."/>
            <person name="Brown D."/>
            <person name="John T."/>
            <person name="Oh Y."/>
            <person name="Young N."/>
            <person name="Fitzgerald M."/>
            <person name="Haas B.J."/>
            <person name="Zeng Q."/>
            <person name="Young S."/>
            <person name="Adiconis X."/>
            <person name="Fan L."/>
            <person name="Levin J.Z."/>
            <person name="Mitchell T.K."/>
            <person name="Okubara P.A."/>
            <person name="Farman M.L."/>
            <person name="Kohn L.M."/>
            <person name="Birren B."/>
            <person name="Ma L.-J."/>
            <person name="Dean R.A."/>
        </authorList>
    </citation>
    <scope>NUCLEOTIDE SEQUENCE</scope>
    <source>
        <strain evidence="3">R3-111a-1</strain>
    </source>
</reference>
<reference evidence="4" key="1">
    <citation type="submission" date="2010-07" db="EMBL/GenBank/DDBJ databases">
        <title>The genome sequence of Gaeumannomyces graminis var. tritici strain R3-111a-1.</title>
        <authorList>
            <consortium name="The Broad Institute Genome Sequencing Platform"/>
            <person name="Ma L.-J."/>
            <person name="Dead R."/>
            <person name="Young S."/>
            <person name="Zeng Q."/>
            <person name="Koehrsen M."/>
            <person name="Alvarado L."/>
            <person name="Berlin A."/>
            <person name="Chapman S.B."/>
            <person name="Chen Z."/>
            <person name="Freedman E."/>
            <person name="Gellesch M."/>
            <person name="Goldberg J."/>
            <person name="Griggs A."/>
            <person name="Gujja S."/>
            <person name="Heilman E.R."/>
            <person name="Heiman D."/>
            <person name="Hepburn T."/>
            <person name="Howarth C."/>
            <person name="Jen D."/>
            <person name="Larson L."/>
            <person name="Mehta T."/>
            <person name="Neiman D."/>
            <person name="Pearson M."/>
            <person name="Roberts A."/>
            <person name="Saif S."/>
            <person name="Shea T."/>
            <person name="Shenoy N."/>
            <person name="Sisk P."/>
            <person name="Stolte C."/>
            <person name="Sykes S."/>
            <person name="Walk T."/>
            <person name="White J."/>
            <person name="Yandava C."/>
            <person name="Haas B."/>
            <person name="Nusbaum C."/>
            <person name="Birren B."/>
        </authorList>
    </citation>
    <scope>NUCLEOTIDE SEQUENCE [LARGE SCALE GENOMIC DNA]</scope>
    <source>
        <strain evidence="4">R3-111a-1</strain>
    </source>
</reference>
<reference evidence="2" key="2">
    <citation type="submission" date="2010-07" db="EMBL/GenBank/DDBJ databases">
        <authorList>
            <consortium name="The Broad Institute Genome Sequencing Platform"/>
            <consortium name="Broad Institute Genome Sequencing Center for Infectious Disease"/>
            <person name="Ma L.-J."/>
            <person name="Dead R."/>
            <person name="Young S."/>
            <person name="Zeng Q."/>
            <person name="Koehrsen M."/>
            <person name="Alvarado L."/>
            <person name="Berlin A."/>
            <person name="Chapman S.B."/>
            <person name="Chen Z."/>
            <person name="Freedman E."/>
            <person name="Gellesch M."/>
            <person name="Goldberg J."/>
            <person name="Griggs A."/>
            <person name="Gujja S."/>
            <person name="Heilman E.R."/>
            <person name="Heiman D."/>
            <person name="Hepburn T."/>
            <person name="Howarth C."/>
            <person name="Jen D."/>
            <person name="Larson L."/>
            <person name="Mehta T."/>
            <person name="Neiman D."/>
            <person name="Pearson M."/>
            <person name="Roberts A."/>
            <person name="Saif S."/>
            <person name="Shea T."/>
            <person name="Shenoy N."/>
            <person name="Sisk P."/>
            <person name="Stolte C."/>
            <person name="Sykes S."/>
            <person name="Walk T."/>
            <person name="White J."/>
            <person name="Yandava C."/>
            <person name="Haas B."/>
            <person name="Nusbaum C."/>
            <person name="Birren B."/>
        </authorList>
    </citation>
    <scope>NUCLEOTIDE SEQUENCE</scope>
    <source>
        <strain evidence="2">R3-111a-1</strain>
    </source>
</reference>
<evidence type="ECO:0000256" key="1">
    <source>
        <dbReference type="SAM" id="MobiDB-lite"/>
    </source>
</evidence>
<dbReference type="EnsemblFungi" id="EJT72663">
    <property type="protein sequence ID" value="EJT72663"/>
    <property type="gene ID" value="GGTG_09522"/>
</dbReference>